<evidence type="ECO:0000313" key="2">
    <source>
        <dbReference type="EMBL" id="CEJ62663.1"/>
    </source>
</evidence>
<protein>
    <recommendedName>
        <fullName evidence="1">DUF7580 domain-containing protein</fullName>
    </recommendedName>
</protein>
<dbReference type="EMBL" id="CDHK01000020">
    <property type="protein sequence ID" value="CEJ62663.1"/>
    <property type="molecule type" value="Genomic_DNA"/>
</dbReference>
<dbReference type="STRING" id="104259.A0A0F7U1B9"/>
<organism evidence="2 3">
    <name type="scientific">Penicillium brasilianum</name>
    <dbReference type="NCBI Taxonomy" id="104259"/>
    <lineage>
        <taxon>Eukaryota</taxon>
        <taxon>Fungi</taxon>
        <taxon>Dikarya</taxon>
        <taxon>Ascomycota</taxon>
        <taxon>Pezizomycotina</taxon>
        <taxon>Eurotiomycetes</taxon>
        <taxon>Eurotiomycetidae</taxon>
        <taxon>Eurotiales</taxon>
        <taxon>Aspergillaceae</taxon>
        <taxon>Penicillium</taxon>
    </lineage>
</organism>
<evidence type="ECO:0000259" key="1">
    <source>
        <dbReference type="Pfam" id="PF24476"/>
    </source>
</evidence>
<reference evidence="3" key="1">
    <citation type="journal article" date="2015" name="Genome Announc.">
        <title>Draft genome sequence of the fungus Penicillium brasilianum MG11.</title>
        <authorList>
            <person name="Horn F."/>
            <person name="Linde J."/>
            <person name="Mattern D.J."/>
            <person name="Walther G."/>
            <person name="Guthke R."/>
            <person name="Brakhage A.A."/>
            <person name="Valiante V."/>
        </authorList>
    </citation>
    <scope>NUCLEOTIDE SEQUENCE [LARGE SCALE GENOMIC DNA]</scope>
    <source>
        <strain evidence="3">MG11</strain>
    </source>
</reference>
<keyword evidence="3" id="KW-1185">Reference proteome</keyword>
<dbReference type="Pfam" id="PF24476">
    <property type="entry name" value="DUF7580"/>
    <property type="match status" value="1"/>
</dbReference>
<dbReference type="PANTHER" id="PTHR35186:SF4">
    <property type="entry name" value="PRION-INHIBITION AND PROPAGATION HELO DOMAIN-CONTAINING PROTEIN"/>
    <property type="match status" value="1"/>
</dbReference>
<gene>
    <name evidence="2" type="ORF">PMG11_11157</name>
</gene>
<dbReference type="Proteomes" id="UP000042958">
    <property type="component" value="Unassembled WGS sequence"/>
</dbReference>
<accession>A0A0F7U1B9</accession>
<proteinExistence type="predicted"/>
<dbReference type="OrthoDB" id="3565018at2759"/>
<dbReference type="AlphaFoldDB" id="A0A0F7U1B9"/>
<dbReference type="PANTHER" id="PTHR35186">
    <property type="entry name" value="ANK_REP_REGION DOMAIN-CONTAINING PROTEIN"/>
    <property type="match status" value="1"/>
</dbReference>
<feature type="domain" description="DUF7580" evidence="1">
    <location>
        <begin position="244"/>
        <end position="569"/>
    </location>
</feature>
<dbReference type="InterPro" id="IPR056002">
    <property type="entry name" value="DUF7580"/>
</dbReference>
<evidence type="ECO:0000313" key="3">
    <source>
        <dbReference type="Proteomes" id="UP000042958"/>
    </source>
</evidence>
<name>A0A0F7U1B9_PENBI</name>
<sequence>MAVSVLLYTGVTLTCVDRHFIFATTFSFFSGQEGFMSGIEVAGLLLGALPILFKAVDLSKDSIQRGRFFIRKRHYVQKLALALLLQRQTLAETVRSILIRSGCEDILLLDDDPVGYLKDECVQNRILDYLGPENAAAFTGVLKQCDDSVRRIAKNISDLVPATKNPTADLLAILKLNQEVNNRWLDLIPKAKLAFRASELKGAIQDLDDTTNALDRFTKIISSNRMLLGDTSSRKATKLANALRQFRGFAHDLYLAIFQGWREECHDKHEARLFLEDRVDTAADVLKEVRKCAPILLFQLVFAASSLQGQTLWNEAIVQVLKQGSDDDLNVSLVSRPSESSRVKLVVPESTSAGTELTFIDNICAAIETARRGERHISFVLTGNQKMATMPSHEETVITCHQADKITLKALLLRDDNSSHTSTLLPLRLRMLLALRLASNLLQLLQTQWLRSGLSKDDIFFLLRPSDDVNNASHCHLHIDIGRPFVSLTFDDSNANVLPEQNIDPKIALLELGILLLEIWHKTTLESQFSLKESPVEYYERLTLALKWLDDMNDPLPQLYDKAASHCVRGIVGGEPRFWDWEDSGFWSAFCGNIIEPLSRNCKQWR</sequence>